<feature type="region of interest" description="Disordered" evidence="1">
    <location>
        <begin position="46"/>
        <end position="101"/>
    </location>
</feature>
<keyword evidence="3" id="KW-1185">Reference proteome</keyword>
<sequence length="101" mass="11127">MVVQTLESLLQAFDEEDPDDAKHALNSPFIKHMDIEYARLARDLPLPKPTIPRAPAKDAAVRPNAAPSYVSPNQNKAQEAKDGDAAVGKKPEEEEEEFSLC</sequence>
<dbReference type="Gene3D" id="1.25.40.10">
    <property type="entry name" value="Tetratricopeptide repeat domain"/>
    <property type="match status" value="1"/>
</dbReference>
<feature type="compositionally biased region" description="Basic and acidic residues" evidence="1">
    <location>
        <begin position="78"/>
        <end position="92"/>
    </location>
</feature>
<evidence type="ECO:0000313" key="2">
    <source>
        <dbReference type="EMBL" id="KAK9500771.1"/>
    </source>
</evidence>
<evidence type="ECO:0000313" key="3">
    <source>
        <dbReference type="Proteomes" id="UP001461498"/>
    </source>
</evidence>
<dbReference type="EMBL" id="JAPXFL010000010">
    <property type="protein sequence ID" value="KAK9500771.1"/>
    <property type="molecule type" value="Genomic_DNA"/>
</dbReference>
<dbReference type="InterPro" id="IPR011990">
    <property type="entry name" value="TPR-like_helical_dom_sf"/>
</dbReference>
<gene>
    <name evidence="2" type="ORF">O3M35_001969</name>
</gene>
<dbReference type="AlphaFoldDB" id="A0AAW1CQT2"/>
<comment type="caution">
    <text evidence="2">The sequence shown here is derived from an EMBL/GenBank/DDBJ whole genome shotgun (WGS) entry which is preliminary data.</text>
</comment>
<name>A0AAW1CQT2_9HEMI</name>
<organism evidence="2 3">
    <name type="scientific">Rhynocoris fuscipes</name>
    <dbReference type="NCBI Taxonomy" id="488301"/>
    <lineage>
        <taxon>Eukaryota</taxon>
        <taxon>Metazoa</taxon>
        <taxon>Ecdysozoa</taxon>
        <taxon>Arthropoda</taxon>
        <taxon>Hexapoda</taxon>
        <taxon>Insecta</taxon>
        <taxon>Pterygota</taxon>
        <taxon>Neoptera</taxon>
        <taxon>Paraneoptera</taxon>
        <taxon>Hemiptera</taxon>
        <taxon>Heteroptera</taxon>
        <taxon>Panheteroptera</taxon>
        <taxon>Cimicomorpha</taxon>
        <taxon>Reduviidae</taxon>
        <taxon>Harpactorinae</taxon>
        <taxon>Harpactorini</taxon>
        <taxon>Rhynocoris</taxon>
    </lineage>
</organism>
<accession>A0AAW1CQT2</accession>
<protein>
    <submittedName>
        <fullName evidence="2">Uncharacterized protein</fullName>
    </submittedName>
</protein>
<dbReference type="Proteomes" id="UP001461498">
    <property type="component" value="Unassembled WGS sequence"/>
</dbReference>
<reference evidence="2 3" key="1">
    <citation type="submission" date="2022-12" db="EMBL/GenBank/DDBJ databases">
        <title>Chromosome-level genome assembly of true bugs.</title>
        <authorList>
            <person name="Ma L."/>
            <person name="Li H."/>
        </authorList>
    </citation>
    <scope>NUCLEOTIDE SEQUENCE [LARGE SCALE GENOMIC DNA]</scope>
    <source>
        <strain evidence="2">Lab_2022b</strain>
    </source>
</reference>
<evidence type="ECO:0000256" key="1">
    <source>
        <dbReference type="SAM" id="MobiDB-lite"/>
    </source>
</evidence>
<proteinExistence type="predicted"/>